<evidence type="ECO:0000313" key="3">
    <source>
        <dbReference type="EMBL" id="KAF0723823.1"/>
    </source>
</evidence>
<name>A0A6G0WC28_9STRA</name>
<feature type="transmembrane region" description="Helical" evidence="2">
    <location>
        <begin position="344"/>
        <end position="365"/>
    </location>
</feature>
<comment type="caution">
    <text evidence="3">The sequence shown here is derived from an EMBL/GenBank/DDBJ whole genome shotgun (WGS) entry which is preliminary data.</text>
</comment>
<sequence>MAARLFAIGFETFLVFKSRSCPMANAASTGRLQQLVTSNGLRQATQRVKAGVERLLGYFSLTLICIDVVTSNWQLINFIGNGNHFLTPILNVNSTHELERMFMFPLDSSIHTASQVGLFQLQTTIEQAQSSSAYVLDVGVYDLAKAPFDFCNKLVQSYPVGDKPVGSTMRLATLLDGITYIRGDTISHWFGDTKTAPEASPGMNDTQIRAMGYIPGRTDTDLRVTTPLSIPPPGQSRVVNLTMYRFYAKAFCSGCESVAELGKDPCTLEYSYDDKAKQLVVAKASHSSADKWHDVGLMINHPDGAIVSLWIRGVSVLLVLGAFRASQKTVQWVDSAQAPLYKKLLHIVAPPLDIFVVLYTLAILADESTSMYFSRVINYYYRYSRFGLFTELRLMAISFRWLWPNCFVVKLLKWTAHFVASTQHTGESVVMPLFNFSSVVWVYLGLLGLFERMSFIEYANSVTHLLPSNVQSLDGIAVDYFQSWYIRTVPSVSIAVVINVVLVLMADHVWNRQWWSKVRRNSLGRQLMYNSTSILCDLECRVVDRPDYAGTCVAVKARALGTLRWFMTSHLTNFGLSEHPQVMRELATSKAKSQATSKVNLKKPTTDKLGETRMPDGDQPLEGPTKVAPSSDVPAVVSANDINLAVQDRDGYLHIVDSQKRDMAALGYEVKVLHDTDILIG</sequence>
<dbReference type="AlphaFoldDB" id="A0A6G0WC28"/>
<feature type="compositionally biased region" description="Basic and acidic residues" evidence="1">
    <location>
        <begin position="604"/>
        <end position="616"/>
    </location>
</feature>
<protein>
    <submittedName>
        <fullName evidence="3">Uncharacterized protein</fullName>
    </submittedName>
</protein>
<feature type="transmembrane region" description="Helical" evidence="2">
    <location>
        <begin position="429"/>
        <end position="450"/>
    </location>
</feature>
<dbReference type="EMBL" id="VJMJ01000295">
    <property type="protein sequence ID" value="KAF0723823.1"/>
    <property type="molecule type" value="Genomic_DNA"/>
</dbReference>
<dbReference type="Proteomes" id="UP000481153">
    <property type="component" value="Unassembled WGS sequence"/>
</dbReference>
<reference evidence="3 4" key="1">
    <citation type="submission" date="2019-07" db="EMBL/GenBank/DDBJ databases">
        <title>Genomics analysis of Aphanomyces spp. identifies a new class of oomycete effector associated with host adaptation.</title>
        <authorList>
            <person name="Gaulin E."/>
        </authorList>
    </citation>
    <scope>NUCLEOTIDE SEQUENCE [LARGE SCALE GENOMIC DNA]</scope>
    <source>
        <strain evidence="3 4">ATCC 201684</strain>
    </source>
</reference>
<accession>A0A6G0WC28</accession>
<keyword evidence="2" id="KW-0812">Transmembrane</keyword>
<dbReference type="VEuPathDB" id="FungiDB:AeMF1_018244"/>
<organism evidence="3 4">
    <name type="scientific">Aphanomyces euteiches</name>
    <dbReference type="NCBI Taxonomy" id="100861"/>
    <lineage>
        <taxon>Eukaryota</taxon>
        <taxon>Sar</taxon>
        <taxon>Stramenopiles</taxon>
        <taxon>Oomycota</taxon>
        <taxon>Saprolegniomycetes</taxon>
        <taxon>Saprolegniales</taxon>
        <taxon>Verrucalvaceae</taxon>
        <taxon>Aphanomyces</taxon>
    </lineage>
</organism>
<proteinExistence type="predicted"/>
<feature type="transmembrane region" description="Helical" evidence="2">
    <location>
        <begin position="305"/>
        <end position="323"/>
    </location>
</feature>
<feature type="compositionally biased region" description="Polar residues" evidence="1">
    <location>
        <begin position="590"/>
        <end position="599"/>
    </location>
</feature>
<gene>
    <name evidence="3" type="ORF">Ae201684_017397</name>
</gene>
<keyword evidence="2" id="KW-0472">Membrane</keyword>
<evidence type="ECO:0000256" key="1">
    <source>
        <dbReference type="SAM" id="MobiDB-lite"/>
    </source>
</evidence>
<keyword evidence="2" id="KW-1133">Transmembrane helix</keyword>
<feature type="region of interest" description="Disordered" evidence="1">
    <location>
        <begin position="590"/>
        <end position="632"/>
    </location>
</feature>
<keyword evidence="4" id="KW-1185">Reference proteome</keyword>
<feature type="transmembrane region" description="Helical" evidence="2">
    <location>
        <begin position="489"/>
        <end position="510"/>
    </location>
</feature>
<evidence type="ECO:0000256" key="2">
    <source>
        <dbReference type="SAM" id="Phobius"/>
    </source>
</evidence>
<evidence type="ECO:0000313" key="4">
    <source>
        <dbReference type="Proteomes" id="UP000481153"/>
    </source>
</evidence>